<protein>
    <submittedName>
        <fullName evidence="1">Uncharacterized protein</fullName>
    </submittedName>
</protein>
<reference evidence="1" key="1">
    <citation type="submission" date="2020-03" db="EMBL/GenBank/DDBJ databases">
        <title>The deep terrestrial virosphere.</title>
        <authorList>
            <person name="Holmfeldt K."/>
            <person name="Nilsson E."/>
            <person name="Simone D."/>
            <person name="Lopez-Fernandez M."/>
            <person name="Wu X."/>
            <person name="de Brujin I."/>
            <person name="Lundin D."/>
            <person name="Andersson A."/>
            <person name="Bertilsson S."/>
            <person name="Dopson M."/>
        </authorList>
    </citation>
    <scope>NUCLEOTIDE SEQUENCE</scope>
    <source>
        <strain evidence="1">MM415B00562</strain>
    </source>
</reference>
<dbReference type="Gene3D" id="2.60.120.260">
    <property type="entry name" value="Galactose-binding domain-like"/>
    <property type="match status" value="1"/>
</dbReference>
<evidence type="ECO:0000313" key="1">
    <source>
        <dbReference type="EMBL" id="QJA63991.1"/>
    </source>
</evidence>
<dbReference type="EMBL" id="MT141510">
    <property type="protein sequence ID" value="QJA63991.1"/>
    <property type="molecule type" value="Genomic_DNA"/>
</dbReference>
<organism evidence="1">
    <name type="scientific">viral metagenome</name>
    <dbReference type="NCBI Taxonomy" id="1070528"/>
    <lineage>
        <taxon>unclassified sequences</taxon>
        <taxon>metagenomes</taxon>
        <taxon>organismal metagenomes</taxon>
    </lineage>
</organism>
<gene>
    <name evidence="1" type="ORF">MM415B00562_0025</name>
</gene>
<proteinExistence type="predicted"/>
<name>A0A6M3J4C5_9ZZZZ</name>
<dbReference type="AlphaFoldDB" id="A0A6M3J4C5"/>
<accession>A0A6M3J4C5</accession>
<sequence length="740" mass="80613">MATEVLLENEVILDDVRYPTIGMVRRRLVSNFAPKQVTGDYDLNSDPLMSKWAIVDQTGGLLIEDMDERKDAARHWWSTCVTEVKGNITLPRLPTALVTSAVVVGVPTIINAAMEATTGWTNAVLAAGSGVGGTNCFLIPYTAECYQDLTPAHPGATYTFTCYCKQGPSTPGTQKIGINDGVGTTYSTATQYGAWTQASVTRTLSTSATRLRIILHSVPNTENLFDDAAISTTTPKDLSASTPGAIENFNGDMYVSLGEYLIKLNATGDGWLFVGELAATITALKSSLSSSLYIAVGDSNNYYQMSTSEVFTQKNEAGTLLEQWDNKLFIMKQAGTCKSSADPAAATPTWTSTGSITDVKSGDIKHLLVYFDADGNDQLYATTTKELKILDFTNSLWYDTALTLGDHPNGGVGAIRWQDALYISAGLNVQRYVAGSTAQVGGVGLDREHGLPVEYNAEIVAMFGANNTYLFALLDSTQSDGTSTSSLMAYDGQAWRCWWIGSATEKAMNVGIVSSAFGYRAFFDHDKIPYYINIPRGIQNYHSLATNTYAAAGIHITPRFDASWQDGDKLAYKLKLDCTGMSADETIQVSYRVNRSSTNIGSVGVEWTSLGTIVADGETIYTFGSSVGTTFRDIQLRFDLARGSTNTNTPNLHYALFSYRKVISRKWGWEFTVDCTRNEPYDGRGAEQLLDTLETAAEKETLVNFYCQATQKYVLVNSVQGEQLTGEGRKGTYVVFVEEV</sequence>